<protein>
    <submittedName>
        <fullName evidence="7">DUF1232 domain-containing protein</fullName>
    </submittedName>
</protein>
<comment type="subcellular location">
    <subcellularLocation>
        <location evidence="1">Endomembrane system</location>
        <topology evidence="1">Multi-pass membrane protein</topology>
    </subcellularLocation>
</comment>
<feature type="region of interest" description="Disordered" evidence="5">
    <location>
        <begin position="113"/>
        <end position="143"/>
    </location>
</feature>
<proteinExistence type="predicted"/>
<feature type="domain" description="DUF1232" evidence="6">
    <location>
        <begin position="54"/>
        <end position="90"/>
    </location>
</feature>
<evidence type="ECO:0000256" key="5">
    <source>
        <dbReference type="SAM" id="MobiDB-lite"/>
    </source>
</evidence>
<evidence type="ECO:0000256" key="4">
    <source>
        <dbReference type="ARBA" id="ARBA00023136"/>
    </source>
</evidence>
<sequence>MATRRVRNAAHLASAVRTAARPGGPSLWQRLRAVPRMIRAVRSGEYPGLSSGRLLMLLAGVGYIVSPIDVVPEGLFLVLGLVDDVMVMGWVAATLVRETEDFIAWEQGMTAREEWTPSAAEQPRQSSAHGPREQTVPSYVVPD</sequence>
<dbReference type="KEGG" id="jli:EXU32_08915"/>
<evidence type="ECO:0000256" key="3">
    <source>
        <dbReference type="ARBA" id="ARBA00022989"/>
    </source>
</evidence>
<dbReference type="AlphaFoldDB" id="A0A4P6MTQ9"/>
<dbReference type="GO" id="GO:0012505">
    <property type="term" value="C:endomembrane system"/>
    <property type="evidence" value="ECO:0007669"/>
    <property type="project" value="UniProtKB-SubCell"/>
</dbReference>
<gene>
    <name evidence="7" type="ORF">EXU32_08915</name>
</gene>
<keyword evidence="4" id="KW-0472">Membrane</keyword>
<dbReference type="Pfam" id="PF06803">
    <property type="entry name" value="DUF1232"/>
    <property type="match status" value="1"/>
</dbReference>
<dbReference type="STRING" id="1216970.GCA_001570985_02848"/>
<dbReference type="RefSeq" id="WP_130629580.1">
    <property type="nucleotide sequence ID" value="NZ_CP036164.1"/>
</dbReference>
<organism evidence="7 8">
    <name type="scientific">Janibacter limosus</name>
    <dbReference type="NCBI Taxonomy" id="53458"/>
    <lineage>
        <taxon>Bacteria</taxon>
        <taxon>Bacillati</taxon>
        <taxon>Actinomycetota</taxon>
        <taxon>Actinomycetes</taxon>
        <taxon>Micrococcales</taxon>
        <taxon>Intrasporangiaceae</taxon>
        <taxon>Janibacter</taxon>
    </lineage>
</organism>
<keyword evidence="3" id="KW-1133">Transmembrane helix</keyword>
<evidence type="ECO:0000313" key="8">
    <source>
        <dbReference type="Proteomes" id="UP000290408"/>
    </source>
</evidence>
<dbReference type="InterPro" id="IPR010652">
    <property type="entry name" value="DUF1232"/>
</dbReference>
<keyword evidence="8" id="KW-1185">Reference proteome</keyword>
<accession>A0A4P6MTQ9</accession>
<dbReference type="OrthoDB" id="5147173at2"/>
<evidence type="ECO:0000256" key="2">
    <source>
        <dbReference type="ARBA" id="ARBA00022692"/>
    </source>
</evidence>
<evidence type="ECO:0000259" key="6">
    <source>
        <dbReference type="Pfam" id="PF06803"/>
    </source>
</evidence>
<evidence type="ECO:0000313" key="7">
    <source>
        <dbReference type="EMBL" id="QBF46359.1"/>
    </source>
</evidence>
<evidence type="ECO:0000256" key="1">
    <source>
        <dbReference type="ARBA" id="ARBA00004127"/>
    </source>
</evidence>
<reference evidence="7 8" key="1">
    <citation type="submission" date="2019-02" db="EMBL/GenBank/DDBJ databases">
        <title>Genomic data mining of an Antarctic deep-sea actinobacterium, Janibacterlimosus P3-3-X1.</title>
        <authorList>
            <person name="Liao L."/>
            <person name="Chen B."/>
        </authorList>
    </citation>
    <scope>NUCLEOTIDE SEQUENCE [LARGE SCALE GENOMIC DNA]</scope>
    <source>
        <strain evidence="7 8">P3-3-X1</strain>
    </source>
</reference>
<dbReference type="EMBL" id="CP036164">
    <property type="protein sequence ID" value="QBF46359.1"/>
    <property type="molecule type" value="Genomic_DNA"/>
</dbReference>
<dbReference type="Proteomes" id="UP000290408">
    <property type="component" value="Chromosome"/>
</dbReference>
<keyword evidence="2" id="KW-0812">Transmembrane</keyword>
<name>A0A4P6MTQ9_9MICO</name>